<proteinExistence type="predicted"/>
<evidence type="ECO:0000313" key="3">
    <source>
        <dbReference type="Proteomes" id="UP001331761"/>
    </source>
</evidence>
<keyword evidence="3" id="KW-1185">Reference proteome</keyword>
<feature type="compositionally biased region" description="Low complexity" evidence="1">
    <location>
        <begin position="23"/>
        <end position="36"/>
    </location>
</feature>
<reference evidence="2 3" key="1">
    <citation type="submission" date="2019-10" db="EMBL/GenBank/DDBJ databases">
        <title>Assembly and Annotation for the nematode Trichostrongylus colubriformis.</title>
        <authorList>
            <person name="Martin J."/>
        </authorList>
    </citation>
    <scope>NUCLEOTIDE SEQUENCE [LARGE SCALE GENOMIC DNA]</scope>
    <source>
        <strain evidence="2">G859</strain>
        <tissue evidence="2">Whole worm</tissue>
    </source>
</reference>
<comment type="caution">
    <text evidence="2">The sequence shown here is derived from an EMBL/GenBank/DDBJ whole genome shotgun (WGS) entry which is preliminary data.</text>
</comment>
<dbReference type="AlphaFoldDB" id="A0AAN8FRG6"/>
<evidence type="ECO:0000256" key="1">
    <source>
        <dbReference type="SAM" id="MobiDB-lite"/>
    </source>
</evidence>
<feature type="compositionally biased region" description="Low complexity" evidence="1">
    <location>
        <begin position="137"/>
        <end position="153"/>
    </location>
</feature>
<gene>
    <name evidence="2" type="ORF">GCK32_003481</name>
</gene>
<name>A0AAN8FRG6_TRICO</name>
<organism evidence="2 3">
    <name type="scientific">Trichostrongylus colubriformis</name>
    <name type="common">Black scour worm</name>
    <dbReference type="NCBI Taxonomy" id="6319"/>
    <lineage>
        <taxon>Eukaryota</taxon>
        <taxon>Metazoa</taxon>
        <taxon>Ecdysozoa</taxon>
        <taxon>Nematoda</taxon>
        <taxon>Chromadorea</taxon>
        <taxon>Rhabditida</taxon>
        <taxon>Rhabditina</taxon>
        <taxon>Rhabditomorpha</taxon>
        <taxon>Strongyloidea</taxon>
        <taxon>Trichostrongylidae</taxon>
        <taxon>Trichostrongylus</taxon>
    </lineage>
</organism>
<sequence length="186" mass="20411">MDMFASESPRRSSPRVSFQDNVSYSSRPSSDSTRPSFGWSKRISSIPEVSDLSEHSSESHHEHVPKRRVPAEEQPRFVFNRFGFGRHRQSSGGVDSGRGSLASVSTRDAAERNSLASRDGGAAEAEAEADITSKLILPSPTSESSSLSRRGSSWIPRLLGRQRKTSFIPHLVVSDYTDISDATSDK</sequence>
<protein>
    <submittedName>
        <fullName evidence="2">Uncharacterized protein</fullName>
    </submittedName>
</protein>
<feature type="compositionally biased region" description="Basic and acidic residues" evidence="1">
    <location>
        <begin position="52"/>
        <end position="62"/>
    </location>
</feature>
<accession>A0AAN8FRG6</accession>
<dbReference type="Proteomes" id="UP001331761">
    <property type="component" value="Unassembled WGS sequence"/>
</dbReference>
<dbReference type="EMBL" id="WIXE01013530">
    <property type="protein sequence ID" value="KAK5975025.1"/>
    <property type="molecule type" value="Genomic_DNA"/>
</dbReference>
<feature type="region of interest" description="Disordered" evidence="1">
    <location>
        <begin position="1"/>
        <end position="155"/>
    </location>
</feature>
<evidence type="ECO:0000313" key="2">
    <source>
        <dbReference type="EMBL" id="KAK5975025.1"/>
    </source>
</evidence>